<evidence type="ECO:0000256" key="5">
    <source>
        <dbReference type="SAM" id="Phobius"/>
    </source>
</evidence>
<dbReference type="GO" id="GO:0016020">
    <property type="term" value="C:membrane"/>
    <property type="evidence" value="ECO:0007669"/>
    <property type="project" value="UniProtKB-SubCell"/>
</dbReference>
<reference evidence="6" key="1">
    <citation type="submission" date="2020-11" db="EMBL/GenBank/DDBJ databases">
        <authorList>
            <person name="Tran Van P."/>
        </authorList>
    </citation>
    <scope>NUCLEOTIDE SEQUENCE</scope>
</reference>
<protein>
    <recommendedName>
        <fullName evidence="8">Organic cation transporter 1</fullName>
    </recommendedName>
</protein>
<sequence>WPRIVPESARWLSSRGRYWEAGQILRRIAKVNGKTCPEDVEERLRLDDHNHGPSYGFISLFIPPRTRLRIIIIIYMWSVLHMTYHGLHININSLGGNDFLNYLIFGAIEFPAYLMAWGSGRWCGWRWSQAFCFLLGGGALLLVPAMPPGEYTTVVVLSVIGKFGISASYMIIYIQASELFPTGMRSTAIGLASIAGNLAYIIIPYVVALGRHKQSIPYVVFGTAAVVASVVSTFLPESSHEALPQTITDSEAFGKKQKFFAWNLTPWHEKTTHVDDGSIQLN</sequence>
<feature type="transmembrane region" description="Helical" evidence="5">
    <location>
        <begin position="216"/>
        <end position="235"/>
    </location>
</feature>
<dbReference type="SUPFAM" id="SSF103473">
    <property type="entry name" value="MFS general substrate transporter"/>
    <property type="match status" value="1"/>
</dbReference>
<dbReference type="Gene3D" id="1.20.1250.20">
    <property type="entry name" value="MFS general substrate transporter like domains"/>
    <property type="match status" value="1"/>
</dbReference>
<keyword evidence="4 5" id="KW-0472">Membrane</keyword>
<evidence type="ECO:0000256" key="3">
    <source>
        <dbReference type="ARBA" id="ARBA00022989"/>
    </source>
</evidence>
<keyword evidence="2 5" id="KW-0812">Transmembrane</keyword>
<name>A0A7R9FPF6_9CRUS</name>
<dbReference type="Proteomes" id="UP000677054">
    <property type="component" value="Unassembled WGS sequence"/>
</dbReference>
<feature type="transmembrane region" description="Helical" evidence="5">
    <location>
        <begin position="130"/>
        <end position="147"/>
    </location>
</feature>
<proteinExistence type="predicted"/>
<evidence type="ECO:0000256" key="1">
    <source>
        <dbReference type="ARBA" id="ARBA00004141"/>
    </source>
</evidence>
<gene>
    <name evidence="6" type="ORF">DSTB1V02_LOCUS9831</name>
</gene>
<dbReference type="GO" id="GO:0022857">
    <property type="term" value="F:transmembrane transporter activity"/>
    <property type="evidence" value="ECO:0007669"/>
    <property type="project" value="InterPro"/>
</dbReference>
<feature type="transmembrane region" description="Helical" evidence="5">
    <location>
        <begin position="153"/>
        <end position="176"/>
    </location>
</feature>
<comment type="subcellular location">
    <subcellularLocation>
        <location evidence="1">Membrane</location>
        <topology evidence="1">Multi-pass membrane protein</topology>
    </subcellularLocation>
</comment>
<keyword evidence="7" id="KW-1185">Reference proteome</keyword>
<dbReference type="InterPro" id="IPR036259">
    <property type="entry name" value="MFS_trans_sf"/>
</dbReference>
<dbReference type="EMBL" id="CAJPEV010002630">
    <property type="protein sequence ID" value="CAG0897544.1"/>
    <property type="molecule type" value="Genomic_DNA"/>
</dbReference>
<accession>A0A7R9FPF6</accession>
<evidence type="ECO:0000313" key="6">
    <source>
        <dbReference type="EMBL" id="CAD7250047.1"/>
    </source>
</evidence>
<organism evidence="6">
    <name type="scientific">Darwinula stevensoni</name>
    <dbReference type="NCBI Taxonomy" id="69355"/>
    <lineage>
        <taxon>Eukaryota</taxon>
        <taxon>Metazoa</taxon>
        <taxon>Ecdysozoa</taxon>
        <taxon>Arthropoda</taxon>
        <taxon>Crustacea</taxon>
        <taxon>Oligostraca</taxon>
        <taxon>Ostracoda</taxon>
        <taxon>Podocopa</taxon>
        <taxon>Podocopida</taxon>
        <taxon>Darwinulocopina</taxon>
        <taxon>Darwinuloidea</taxon>
        <taxon>Darwinulidae</taxon>
        <taxon>Darwinula</taxon>
    </lineage>
</organism>
<dbReference type="Pfam" id="PF00083">
    <property type="entry name" value="Sugar_tr"/>
    <property type="match status" value="1"/>
</dbReference>
<feature type="transmembrane region" description="Helical" evidence="5">
    <location>
        <begin position="188"/>
        <end position="210"/>
    </location>
</feature>
<dbReference type="OrthoDB" id="3936150at2759"/>
<feature type="transmembrane region" description="Helical" evidence="5">
    <location>
        <begin position="99"/>
        <end position="118"/>
    </location>
</feature>
<evidence type="ECO:0000313" key="7">
    <source>
        <dbReference type="Proteomes" id="UP000677054"/>
    </source>
</evidence>
<evidence type="ECO:0000256" key="2">
    <source>
        <dbReference type="ARBA" id="ARBA00022692"/>
    </source>
</evidence>
<keyword evidence="3 5" id="KW-1133">Transmembrane helix</keyword>
<feature type="transmembrane region" description="Helical" evidence="5">
    <location>
        <begin position="68"/>
        <end position="87"/>
    </location>
</feature>
<dbReference type="EMBL" id="LR902147">
    <property type="protein sequence ID" value="CAD7250047.1"/>
    <property type="molecule type" value="Genomic_DNA"/>
</dbReference>
<evidence type="ECO:0000256" key="4">
    <source>
        <dbReference type="ARBA" id="ARBA00023136"/>
    </source>
</evidence>
<evidence type="ECO:0008006" key="8">
    <source>
        <dbReference type="Google" id="ProtNLM"/>
    </source>
</evidence>
<dbReference type="AlphaFoldDB" id="A0A7R9FPF6"/>
<dbReference type="InterPro" id="IPR005828">
    <property type="entry name" value="MFS_sugar_transport-like"/>
</dbReference>
<dbReference type="PANTHER" id="PTHR24064">
    <property type="entry name" value="SOLUTE CARRIER FAMILY 22 MEMBER"/>
    <property type="match status" value="1"/>
</dbReference>
<feature type="non-terminal residue" evidence="6">
    <location>
        <position position="1"/>
    </location>
</feature>